<proteinExistence type="predicted"/>
<comment type="caution">
    <text evidence="2">The sequence shown here is derived from an EMBL/GenBank/DDBJ whole genome shotgun (WGS) entry which is preliminary data.</text>
</comment>
<dbReference type="RefSeq" id="WP_371387878.1">
    <property type="nucleotide sequence ID" value="NZ_JBGLYH010000066.1"/>
</dbReference>
<dbReference type="PANTHER" id="PTHR38731">
    <property type="entry name" value="LIPL45-RELATED LIPOPROTEIN-RELATED"/>
    <property type="match status" value="1"/>
</dbReference>
<gene>
    <name evidence="2" type="ORF">AB6M95_16675</name>
</gene>
<dbReference type="PANTHER" id="PTHR38731:SF1">
    <property type="entry name" value="FECR PROTEIN DOMAIN-CONTAINING PROTEIN"/>
    <property type="match status" value="1"/>
</dbReference>
<accession>A0ABV4K7Y9</accession>
<organism evidence="2 3">
    <name type="scientific">Pseudodesulfovibrio karagichevae</name>
    <dbReference type="NCBI Taxonomy" id="3239305"/>
    <lineage>
        <taxon>Bacteria</taxon>
        <taxon>Pseudomonadati</taxon>
        <taxon>Thermodesulfobacteriota</taxon>
        <taxon>Desulfovibrionia</taxon>
        <taxon>Desulfovibrionales</taxon>
        <taxon>Desulfovibrionaceae</taxon>
    </lineage>
</organism>
<evidence type="ECO:0000313" key="3">
    <source>
        <dbReference type="Proteomes" id="UP001568698"/>
    </source>
</evidence>
<keyword evidence="3" id="KW-1185">Reference proteome</keyword>
<reference evidence="2 3" key="1">
    <citation type="submission" date="2024-08" db="EMBL/GenBank/DDBJ databases">
        <title>Sulfate-reducing bacteria isolated from formation water of the oil field in Kazakhstan and description of Pseudodesulfovibrio sp.</title>
        <authorList>
            <person name="Bidzhieva S.K."/>
            <person name="Tourova T.P."/>
            <person name="Grouzdev D.S."/>
            <person name="Beletsky A.V."/>
            <person name="Sokolova D.S."/>
            <person name="Samigullina S.R."/>
            <person name="Poltaraus A.B."/>
            <person name="Avtukh A.N."/>
            <person name="Tereshina V.M."/>
            <person name="Zhaparov N.S."/>
            <person name="Mardanov A.V."/>
            <person name="Nazina T.N."/>
        </authorList>
    </citation>
    <scope>NUCLEOTIDE SEQUENCE [LARGE SCALE GENOMIC DNA]</scope>
    <source>
        <strain evidence="2 3">9FUS</strain>
    </source>
</reference>
<feature type="domain" description="FecR protein" evidence="1">
    <location>
        <begin position="79"/>
        <end position="165"/>
    </location>
</feature>
<dbReference type="InterPro" id="IPR006860">
    <property type="entry name" value="FecR"/>
</dbReference>
<evidence type="ECO:0000313" key="2">
    <source>
        <dbReference type="EMBL" id="MEZ7198386.1"/>
    </source>
</evidence>
<dbReference type="Pfam" id="PF04773">
    <property type="entry name" value="FecR"/>
    <property type="match status" value="1"/>
</dbReference>
<sequence length="168" mass="18060">MYPPETAPRPPVARQRGKRPRAGIAALALLFLCAFGPSALAMERAQAVGTIKTVTGEAFVERLSERLPASVGDYLLEGDTLVTGKNSSMGVIFRDDTLLSLGPVSRVTIDKFVFDPAQEQLDFLTRVNKGTVQFISGQIAKLKPGGMAVETPLSTIGIRGTRFLIKVD</sequence>
<name>A0ABV4K7Y9_9BACT</name>
<evidence type="ECO:0000259" key="1">
    <source>
        <dbReference type="Pfam" id="PF04773"/>
    </source>
</evidence>
<dbReference type="Proteomes" id="UP001568698">
    <property type="component" value="Unassembled WGS sequence"/>
</dbReference>
<protein>
    <submittedName>
        <fullName evidence="2">FecR domain-containing protein</fullName>
    </submittedName>
</protein>
<dbReference type="EMBL" id="JBGLYH010000066">
    <property type="protein sequence ID" value="MEZ7198386.1"/>
    <property type="molecule type" value="Genomic_DNA"/>
</dbReference>